<keyword evidence="4" id="KW-1003">Cell membrane</keyword>
<feature type="transmembrane region" description="Helical" evidence="9">
    <location>
        <begin position="225"/>
        <end position="247"/>
    </location>
</feature>
<dbReference type="InterPro" id="IPR038665">
    <property type="entry name" value="Voltage-dep_anion_channel_sf"/>
</dbReference>
<dbReference type="InterPro" id="IPR004695">
    <property type="entry name" value="SLAC1/Mae1/Ssu1/TehA"/>
</dbReference>
<dbReference type="Gene3D" id="1.50.10.150">
    <property type="entry name" value="Voltage-dependent anion channel"/>
    <property type="match status" value="1"/>
</dbReference>
<feature type="transmembrane region" description="Helical" evidence="9">
    <location>
        <begin position="190"/>
        <end position="213"/>
    </location>
</feature>
<feature type="transmembrane region" description="Helical" evidence="9">
    <location>
        <begin position="115"/>
        <end position="147"/>
    </location>
</feature>
<feature type="compositionally biased region" description="Pro residues" evidence="8">
    <location>
        <begin position="356"/>
        <end position="367"/>
    </location>
</feature>
<evidence type="ECO:0000313" key="11">
    <source>
        <dbReference type="Proteomes" id="UP001522868"/>
    </source>
</evidence>
<evidence type="ECO:0000256" key="2">
    <source>
        <dbReference type="ARBA" id="ARBA00008566"/>
    </source>
</evidence>
<dbReference type="PANTHER" id="PTHR31686:SF1">
    <property type="entry name" value="SULFITE EFFLUX PUMP SSU1"/>
    <property type="match status" value="1"/>
</dbReference>
<evidence type="ECO:0000256" key="4">
    <source>
        <dbReference type="ARBA" id="ARBA00022475"/>
    </source>
</evidence>
<comment type="subcellular location">
    <subcellularLocation>
        <location evidence="1">Cell membrane</location>
        <topology evidence="1">Multi-pass membrane protein</topology>
    </subcellularLocation>
</comment>
<keyword evidence="3" id="KW-0813">Transport</keyword>
<evidence type="ECO:0000256" key="7">
    <source>
        <dbReference type="ARBA" id="ARBA00023136"/>
    </source>
</evidence>
<proteinExistence type="inferred from homology"/>
<dbReference type="CDD" id="cd09320">
    <property type="entry name" value="TDT_like_2"/>
    <property type="match status" value="1"/>
</dbReference>
<evidence type="ECO:0000256" key="1">
    <source>
        <dbReference type="ARBA" id="ARBA00004651"/>
    </source>
</evidence>
<evidence type="ECO:0000256" key="8">
    <source>
        <dbReference type="SAM" id="MobiDB-lite"/>
    </source>
</evidence>
<dbReference type="Pfam" id="PF03595">
    <property type="entry name" value="SLAC1"/>
    <property type="match status" value="1"/>
</dbReference>
<evidence type="ECO:0000256" key="5">
    <source>
        <dbReference type="ARBA" id="ARBA00022692"/>
    </source>
</evidence>
<feature type="transmembrane region" description="Helical" evidence="9">
    <location>
        <begin position="90"/>
        <end position="109"/>
    </location>
</feature>
<organism evidence="10 11">
    <name type="scientific">Streptomyces lichenis</name>
    <dbReference type="NCBI Taxonomy" id="2306967"/>
    <lineage>
        <taxon>Bacteria</taxon>
        <taxon>Bacillati</taxon>
        <taxon>Actinomycetota</taxon>
        <taxon>Actinomycetes</taxon>
        <taxon>Kitasatosporales</taxon>
        <taxon>Streptomycetaceae</taxon>
        <taxon>Streptomyces</taxon>
    </lineage>
</organism>
<feature type="transmembrane region" description="Helical" evidence="9">
    <location>
        <begin position="322"/>
        <end position="343"/>
    </location>
</feature>
<feature type="transmembrane region" description="Helical" evidence="9">
    <location>
        <begin position="51"/>
        <end position="69"/>
    </location>
</feature>
<name>A0ABT0IDI0_9ACTN</name>
<reference evidence="10 11" key="1">
    <citation type="submission" date="2022-04" db="EMBL/GenBank/DDBJ databases">
        <title>Streptomyces sp. nov. LCR6-01 isolated from Lichen of Dirinaria sp.</title>
        <authorList>
            <person name="Kanchanasin P."/>
            <person name="Tanasupawat S."/>
            <person name="Phongsopitanun W."/>
        </authorList>
    </citation>
    <scope>NUCLEOTIDE SEQUENCE [LARGE SCALE GENOMIC DNA]</scope>
    <source>
        <strain evidence="10 11">LCR6-01</strain>
    </source>
</reference>
<dbReference type="EMBL" id="JALPTH010000017">
    <property type="protein sequence ID" value="MCK8679385.1"/>
    <property type="molecule type" value="Genomic_DNA"/>
</dbReference>
<comment type="similarity">
    <text evidence="2">Belongs to the tellurite-resistance/dicarboxylate transporter (TDT) family.</text>
</comment>
<evidence type="ECO:0000313" key="10">
    <source>
        <dbReference type="EMBL" id="MCK8679385.1"/>
    </source>
</evidence>
<feature type="transmembrane region" description="Helical" evidence="9">
    <location>
        <begin position="259"/>
        <end position="284"/>
    </location>
</feature>
<comment type="caution">
    <text evidence="10">The sequence shown here is derived from an EMBL/GenBank/DDBJ whole genome shotgun (WGS) entry which is preliminary data.</text>
</comment>
<evidence type="ECO:0000256" key="9">
    <source>
        <dbReference type="SAM" id="Phobius"/>
    </source>
</evidence>
<evidence type="ECO:0000256" key="6">
    <source>
        <dbReference type="ARBA" id="ARBA00022989"/>
    </source>
</evidence>
<evidence type="ECO:0000256" key="3">
    <source>
        <dbReference type="ARBA" id="ARBA00022448"/>
    </source>
</evidence>
<dbReference type="Proteomes" id="UP001522868">
    <property type="component" value="Unassembled WGS sequence"/>
</dbReference>
<keyword evidence="11" id="KW-1185">Reference proteome</keyword>
<feature type="transmembrane region" description="Helical" evidence="9">
    <location>
        <begin position="23"/>
        <end position="45"/>
    </location>
</feature>
<protein>
    <submittedName>
        <fullName evidence="10">TDT family transporter</fullName>
    </submittedName>
</protein>
<feature type="transmembrane region" description="Helical" evidence="9">
    <location>
        <begin position="296"/>
        <end position="316"/>
    </location>
</feature>
<feature type="region of interest" description="Disordered" evidence="8">
    <location>
        <begin position="353"/>
        <end position="389"/>
    </location>
</feature>
<dbReference type="InterPro" id="IPR051629">
    <property type="entry name" value="Sulfite_efflux_TDT"/>
</dbReference>
<sequence>MLGGPLPSPGRVRLAGVRYLGPNWYAAVMGTAMVAGAGAALRLPVPGLPTALAAVWALSLLMLAALVAARAMHWARHRDRALAQLRDPSTAPFHGCAAMAPLAVGGAALTAGREWIGLLAAVILDAVLYTAGTLLGLAVAVAVPYLMVVARRPAAASPVWLLAVVPPMVSAALGPPLVAHLPADPWQRALLTACHGMFGLSLLATLALLPLVVGRLLADGPPPAALTPVLFLVLGPLGQSVTAAGAFADAVPGVPYAPVLAVLYGVPVLGFALLWLALAGALVVRARRHGMGFSMTWWAFTFPVGTCVTGAAGLARHTGIGALHWLAVALYVFLVAAWCTVAVRTGHGLATGSLLRPPPGEPRPARPPRAEAGRPYRTPVAGAATAGRG</sequence>
<keyword evidence="7 9" id="KW-0472">Membrane</keyword>
<dbReference type="PANTHER" id="PTHR31686">
    <property type="match status" value="1"/>
</dbReference>
<keyword evidence="5 9" id="KW-0812">Transmembrane</keyword>
<accession>A0ABT0IDI0</accession>
<gene>
    <name evidence="10" type="ORF">M1O15_18705</name>
</gene>
<keyword evidence="6 9" id="KW-1133">Transmembrane helix</keyword>
<feature type="transmembrane region" description="Helical" evidence="9">
    <location>
        <begin position="159"/>
        <end position="178"/>
    </location>
</feature>